<sequence>MGSILPTDQVLNIAVAGLGRMGKRHVHTLVGRVPRAKVVAVCSTWDNEVEWAQEAYQGTGIQVFNSYEDMIQLPSLNAVWISTSTDVHASQTLAAINKGLHVLCEKPLSTDLTEAQHVVDVANAHPHLKVMAGYSRRFDASYRAAKEQLAGIGAPFVVRSQTCDLLDDTGFFVRYAARNGGIFVDCCIHDIDLSLFYMGEHLLPKSAFAVGSLQHHPELGPLQDVDNGVGIVEFWGGKIAYFYCSRTQAHGHDVCTEITGTHGKIMVNLIPRTNHVQVAGANGISHAVPEEYWQRFEDAFATEANEFVASVLDDEPVPVKLELGVKGIIIGRALQDSLLSGEVVKFNEKGQRLDGKNSL</sequence>
<protein>
    <submittedName>
        <fullName evidence="5">NAD(P)-binding protein</fullName>
    </submittedName>
</protein>
<dbReference type="RefSeq" id="XP_024709010.1">
    <property type="nucleotide sequence ID" value="XM_024851906.1"/>
</dbReference>
<feature type="domain" description="Gfo/Idh/MocA-like oxidoreductase N-terminal" evidence="3">
    <location>
        <begin position="11"/>
        <end position="131"/>
    </location>
</feature>
<evidence type="ECO:0000256" key="1">
    <source>
        <dbReference type="ARBA" id="ARBA00010928"/>
    </source>
</evidence>
<evidence type="ECO:0000259" key="4">
    <source>
        <dbReference type="Pfam" id="PF22725"/>
    </source>
</evidence>
<name>A0A2I2GLE9_9EURO</name>
<dbReference type="InterPro" id="IPR055170">
    <property type="entry name" value="GFO_IDH_MocA-like_dom"/>
</dbReference>
<dbReference type="PANTHER" id="PTHR42840">
    <property type="entry name" value="NAD(P)-BINDING ROSSMANN-FOLD SUPERFAMILY PROTEIN-RELATED"/>
    <property type="match status" value="1"/>
</dbReference>
<dbReference type="Gene3D" id="3.30.360.10">
    <property type="entry name" value="Dihydrodipicolinate Reductase, domain 2"/>
    <property type="match status" value="1"/>
</dbReference>
<dbReference type="GO" id="GO:0006740">
    <property type="term" value="P:NADPH regeneration"/>
    <property type="evidence" value="ECO:0007669"/>
    <property type="project" value="TreeGrafter"/>
</dbReference>
<dbReference type="OrthoDB" id="446809at2759"/>
<dbReference type="Gene3D" id="3.40.50.720">
    <property type="entry name" value="NAD(P)-binding Rossmann-like Domain"/>
    <property type="match status" value="1"/>
</dbReference>
<proteinExistence type="inferred from homology"/>
<accession>A0A2I2GLE9</accession>
<dbReference type="SUPFAM" id="SSF51735">
    <property type="entry name" value="NAD(P)-binding Rossmann-fold domains"/>
    <property type="match status" value="1"/>
</dbReference>
<dbReference type="GO" id="GO:0005737">
    <property type="term" value="C:cytoplasm"/>
    <property type="evidence" value="ECO:0007669"/>
    <property type="project" value="TreeGrafter"/>
</dbReference>
<dbReference type="InterPro" id="IPR000683">
    <property type="entry name" value="Gfo/Idh/MocA-like_OxRdtase_N"/>
</dbReference>
<dbReference type="GO" id="GO:0016491">
    <property type="term" value="F:oxidoreductase activity"/>
    <property type="evidence" value="ECO:0007669"/>
    <property type="project" value="UniProtKB-KW"/>
</dbReference>
<evidence type="ECO:0000313" key="5">
    <source>
        <dbReference type="EMBL" id="PLB53708.1"/>
    </source>
</evidence>
<dbReference type="Proteomes" id="UP000234275">
    <property type="component" value="Unassembled WGS sequence"/>
</dbReference>
<dbReference type="Pfam" id="PF01408">
    <property type="entry name" value="GFO_IDH_MocA"/>
    <property type="match status" value="1"/>
</dbReference>
<organism evidence="5 6">
    <name type="scientific">Aspergillus steynii IBT 23096</name>
    <dbReference type="NCBI Taxonomy" id="1392250"/>
    <lineage>
        <taxon>Eukaryota</taxon>
        <taxon>Fungi</taxon>
        <taxon>Dikarya</taxon>
        <taxon>Ascomycota</taxon>
        <taxon>Pezizomycotina</taxon>
        <taxon>Eurotiomycetes</taxon>
        <taxon>Eurotiomycetidae</taxon>
        <taxon>Eurotiales</taxon>
        <taxon>Aspergillaceae</taxon>
        <taxon>Aspergillus</taxon>
        <taxon>Aspergillus subgen. Circumdati</taxon>
    </lineage>
</organism>
<feature type="domain" description="GFO/IDH/MocA-like oxidoreductase" evidence="4">
    <location>
        <begin position="144"/>
        <end position="265"/>
    </location>
</feature>
<evidence type="ECO:0000313" key="6">
    <source>
        <dbReference type="Proteomes" id="UP000234275"/>
    </source>
</evidence>
<dbReference type="PANTHER" id="PTHR42840:SF3">
    <property type="entry name" value="BINDING ROSSMANN FOLD OXIDOREDUCTASE, PUTATIVE (AFU_ORTHOLOGUE AFUA_2G10240)-RELATED"/>
    <property type="match status" value="1"/>
</dbReference>
<dbReference type="VEuPathDB" id="FungiDB:P170DRAFT_460084"/>
<comment type="similarity">
    <text evidence="1">Belongs to the Gfo/Idh/MocA family.</text>
</comment>
<dbReference type="EMBL" id="MSFO01000001">
    <property type="protein sequence ID" value="PLB53708.1"/>
    <property type="molecule type" value="Genomic_DNA"/>
</dbReference>
<dbReference type="STRING" id="1392250.A0A2I2GLE9"/>
<comment type="caution">
    <text evidence="5">The sequence shown here is derived from an EMBL/GenBank/DDBJ whole genome shotgun (WGS) entry which is preliminary data.</text>
</comment>
<keyword evidence="2" id="KW-0560">Oxidoreductase</keyword>
<gene>
    <name evidence="5" type="ORF">P170DRAFT_460084</name>
</gene>
<evidence type="ECO:0000256" key="2">
    <source>
        <dbReference type="ARBA" id="ARBA00023002"/>
    </source>
</evidence>
<dbReference type="GeneID" id="36559604"/>
<dbReference type="InterPro" id="IPR036291">
    <property type="entry name" value="NAD(P)-bd_dom_sf"/>
</dbReference>
<reference evidence="5 6" key="1">
    <citation type="submission" date="2016-12" db="EMBL/GenBank/DDBJ databases">
        <title>The genomes of Aspergillus section Nigri reveals drivers in fungal speciation.</title>
        <authorList>
            <consortium name="DOE Joint Genome Institute"/>
            <person name="Vesth T.C."/>
            <person name="Nybo J."/>
            <person name="Theobald S."/>
            <person name="Brandl J."/>
            <person name="Frisvad J.C."/>
            <person name="Nielsen K.F."/>
            <person name="Lyhne E.K."/>
            <person name="Kogle M.E."/>
            <person name="Kuo A."/>
            <person name="Riley R."/>
            <person name="Clum A."/>
            <person name="Nolan M."/>
            <person name="Lipzen A."/>
            <person name="Salamov A."/>
            <person name="Henrissat B."/>
            <person name="Wiebenga A."/>
            <person name="De Vries R.P."/>
            <person name="Grigoriev I.V."/>
            <person name="Mortensen U.H."/>
            <person name="Andersen M.R."/>
            <person name="Baker S.E."/>
        </authorList>
    </citation>
    <scope>NUCLEOTIDE SEQUENCE [LARGE SCALE GENOMIC DNA]</scope>
    <source>
        <strain evidence="5 6">IBT 23096</strain>
    </source>
</reference>
<dbReference type="GO" id="GO:0000166">
    <property type="term" value="F:nucleotide binding"/>
    <property type="evidence" value="ECO:0007669"/>
    <property type="project" value="InterPro"/>
</dbReference>
<dbReference type="SUPFAM" id="SSF55347">
    <property type="entry name" value="Glyceraldehyde-3-phosphate dehydrogenase-like, C-terminal domain"/>
    <property type="match status" value="1"/>
</dbReference>
<dbReference type="AlphaFoldDB" id="A0A2I2GLE9"/>
<keyword evidence="6" id="KW-1185">Reference proteome</keyword>
<dbReference type="Pfam" id="PF22725">
    <property type="entry name" value="GFO_IDH_MocA_C3"/>
    <property type="match status" value="1"/>
</dbReference>
<evidence type="ECO:0000259" key="3">
    <source>
        <dbReference type="Pfam" id="PF01408"/>
    </source>
</evidence>